<proteinExistence type="predicted"/>
<keyword evidence="3" id="KW-1185">Reference proteome</keyword>
<evidence type="ECO:0000256" key="1">
    <source>
        <dbReference type="SAM" id="MobiDB-lite"/>
    </source>
</evidence>
<feature type="region of interest" description="Disordered" evidence="1">
    <location>
        <begin position="364"/>
        <end position="518"/>
    </location>
</feature>
<dbReference type="Gene3D" id="3.40.50.150">
    <property type="entry name" value="Vaccinia Virus protein VP39"/>
    <property type="match status" value="1"/>
</dbReference>
<comment type="caution">
    <text evidence="2">The sequence shown here is derived from an EMBL/GenBank/DDBJ whole genome shotgun (WGS) entry which is preliminary data.</text>
</comment>
<dbReference type="EMBL" id="JALJOT010000002">
    <property type="protein sequence ID" value="KAK9917301.1"/>
    <property type="molecule type" value="Genomic_DNA"/>
</dbReference>
<feature type="compositionally biased region" description="Acidic residues" evidence="1">
    <location>
        <begin position="488"/>
        <end position="518"/>
    </location>
</feature>
<dbReference type="SUPFAM" id="SSF53335">
    <property type="entry name" value="S-adenosyl-L-methionine-dependent methyltransferases"/>
    <property type="match status" value="1"/>
</dbReference>
<evidence type="ECO:0000313" key="2">
    <source>
        <dbReference type="EMBL" id="KAK9917301.1"/>
    </source>
</evidence>
<evidence type="ECO:0008006" key="4">
    <source>
        <dbReference type="Google" id="ProtNLM"/>
    </source>
</evidence>
<sequence length="558" mass="59966">MIEGSALPVLLFKSACNKVSAGMLALGSSKGLAWACLLLCLSLSRVCATLHQPSYQRPVTDDELTSPITRTIDKSFSRFAEEVQSDKSNRGSSYHYIYSKYLSQVRREPMRLLEIGMGCSMHSGVEGMHSLSLWRKYLTNTKVSYVENDADCAAKHKAEIESVAKGKIYVGDQEDVNVLSEIVEDAKQFSGYDIIVDDGGHKASQMLASFKVLWQSLKSGGIYVVEDISENYIEKPFLAKGTFTDFIKTAIDVVQCRMKPNYMGPDSPVRREFMEFCAANPMDIISVECMPEACVLVKGKPRTRGMPAATPVPADKAESVKEEVAAVGGAEEAAADLFKPKATIDKAAKAAVEQKAAPVAAAKTAAADVADDEDTTVLSPKKGRPGGKPAEQMLTADDLDDDGDTESAKPIMAQQSDKPSWKKKFVAVDEEEDETPLPASAVKAKGKLAAAPASSSKAAQSKKPAKASTAGDGGAAAKAAAVKAALPEVEEEAEEDAFEVEEDIGEDLSAEEDQDGLMEPAAEEEAFADAFAEEDEEAMRHRKFLRKTVCDALTTNQG</sequence>
<feature type="compositionally biased region" description="Low complexity" evidence="1">
    <location>
        <begin position="439"/>
        <end position="487"/>
    </location>
</feature>
<dbReference type="InterPro" id="IPR029063">
    <property type="entry name" value="SAM-dependent_MTases_sf"/>
</dbReference>
<organism evidence="2 3">
    <name type="scientific">Coccomyxa subellipsoidea</name>
    <dbReference type="NCBI Taxonomy" id="248742"/>
    <lineage>
        <taxon>Eukaryota</taxon>
        <taxon>Viridiplantae</taxon>
        <taxon>Chlorophyta</taxon>
        <taxon>core chlorophytes</taxon>
        <taxon>Trebouxiophyceae</taxon>
        <taxon>Trebouxiophyceae incertae sedis</taxon>
        <taxon>Coccomyxaceae</taxon>
        <taxon>Coccomyxa</taxon>
    </lineage>
</organism>
<protein>
    <recommendedName>
        <fullName evidence="4">S-adenosyl-L-methionine-dependent methyltransferase</fullName>
    </recommendedName>
</protein>
<name>A0ABR2Z0T9_9CHLO</name>
<gene>
    <name evidence="2" type="ORF">WJX75_002932</name>
</gene>
<accession>A0ABR2Z0T9</accession>
<evidence type="ECO:0000313" key="3">
    <source>
        <dbReference type="Proteomes" id="UP001491310"/>
    </source>
</evidence>
<dbReference type="Proteomes" id="UP001491310">
    <property type="component" value="Unassembled WGS sequence"/>
</dbReference>
<reference evidence="2 3" key="1">
    <citation type="journal article" date="2024" name="Nat. Commun.">
        <title>Phylogenomics reveals the evolutionary origins of lichenization in chlorophyte algae.</title>
        <authorList>
            <person name="Puginier C."/>
            <person name="Libourel C."/>
            <person name="Otte J."/>
            <person name="Skaloud P."/>
            <person name="Haon M."/>
            <person name="Grisel S."/>
            <person name="Petersen M."/>
            <person name="Berrin J.G."/>
            <person name="Delaux P.M."/>
            <person name="Dal Grande F."/>
            <person name="Keller J."/>
        </authorList>
    </citation>
    <scope>NUCLEOTIDE SEQUENCE [LARGE SCALE GENOMIC DNA]</scope>
    <source>
        <strain evidence="2 3">SAG 216-7</strain>
    </source>
</reference>